<dbReference type="EMBL" id="FMZO01000014">
    <property type="protein sequence ID" value="SDD83972.1"/>
    <property type="molecule type" value="Genomic_DNA"/>
</dbReference>
<keyword evidence="1" id="KW-0732">Signal</keyword>
<dbReference type="Proteomes" id="UP000198757">
    <property type="component" value="Unassembled WGS sequence"/>
</dbReference>
<accession>A0A1G6Y113</accession>
<name>A0A1G6Y113_NIADE</name>
<evidence type="ECO:0000256" key="1">
    <source>
        <dbReference type="SAM" id="SignalP"/>
    </source>
</evidence>
<dbReference type="PROSITE" id="PS51257">
    <property type="entry name" value="PROKAR_LIPOPROTEIN"/>
    <property type="match status" value="1"/>
</dbReference>
<protein>
    <submittedName>
        <fullName evidence="2">Uncharacterized protein</fullName>
    </submittedName>
</protein>
<gene>
    <name evidence="2" type="ORF">SAMN04487894_11493</name>
</gene>
<proteinExistence type="predicted"/>
<evidence type="ECO:0000313" key="2">
    <source>
        <dbReference type="EMBL" id="SDD83972.1"/>
    </source>
</evidence>
<dbReference type="AlphaFoldDB" id="A0A1G6Y113"/>
<feature type="chain" id="PRO_5011626195" evidence="1">
    <location>
        <begin position="26"/>
        <end position="87"/>
    </location>
</feature>
<reference evidence="3" key="1">
    <citation type="submission" date="2016-10" db="EMBL/GenBank/DDBJ databases">
        <authorList>
            <person name="Varghese N."/>
            <person name="Submissions S."/>
        </authorList>
    </citation>
    <scope>NUCLEOTIDE SEQUENCE [LARGE SCALE GENOMIC DNA]</scope>
    <source>
        <strain evidence="3">DSM 25811 / CCM 8410 / LMG 26954 / E90</strain>
    </source>
</reference>
<evidence type="ECO:0000313" key="3">
    <source>
        <dbReference type="Proteomes" id="UP000198757"/>
    </source>
</evidence>
<sequence>MQLVSKIIGLSIALAFGGACTAAQAQNKNAVKESNAAGSLQKVRDLVIYRDSLFHNAFPSIIKKKDGTYLLAFRRAPYFRGEEHHAC</sequence>
<dbReference type="Gene3D" id="2.120.10.10">
    <property type="match status" value="1"/>
</dbReference>
<keyword evidence="3" id="KW-1185">Reference proteome</keyword>
<organism evidence="2 3">
    <name type="scientific">Niabella drilacis (strain DSM 25811 / CCM 8410 / CCUG 62505 / LMG 26954 / E90)</name>
    <dbReference type="NCBI Taxonomy" id="1285928"/>
    <lineage>
        <taxon>Bacteria</taxon>
        <taxon>Pseudomonadati</taxon>
        <taxon>Bacteroidota</taxon>
        <taxon>Chitinophagia</taxon>
        <taxon>Chitinophagales</taxon>
        <taxon>Chitinophagaceae</taxon>
        <taxon>Niabella</taxon>
    </lineage>
</organism>
<feature type="signal peptide" evidence="1">
    <location>
        <begin position="1"/>
        <end position="25"/>
    </location>
</feature>